<evidence type="ECO:0000256" key="6">
    <source>
        <dbReference type="ARBA" id="ARBA00023242"/>
    </source>
</evidence>
<proteinExistence type="predicted"/>
<reference evidence="11 12" key="1">
    <citation type="submission" date="2020-08" db="EMBL/GenBank/DDBJ databases">
        <authorList>
            <person name="Hejnol A."/>
        </authorList>
    </citation>
    <scope>NUCLEOTIDE SEQUENCE [LARGE SCALE GENOMIC DNA]</scope>
</reference>
<feature type="compositionally biased region" description="Basic and acidic residues" evidence="8">
    <location>
        <begin position="152"/>
        <end position="191"/>
    </location>
</feature>
<dbReference type="GO" id="GO:0003677">
    <property type="term" value="F:DNA binding"/>
    <property type="evidence" value="ECO:0007669"/>
    <property type="project" value="InterPro"/>
</dbReference>
<feature type="domain" description="Zinc finger C2H2 LYAR-type" evidence="9">
    <location>
        <begin position="31"/>
        <end position="58"/>
    </location>
</feature>
<feature type="compositionally biased region" description="Basic residues" evidence="8">
    <location>
        <begin position="206"/>
        <end position="216"/>
    </location>
</feature>
<dbReference type="EMBL" id="CAJFCJ010000019">
    <property type="protein sequence ID" value="CAD5123471.1"/>
    <property type="molecule type" value="Genomic_DNA"/>
</dbReference>
<evidence type="ECO:0000259" key="10">
    <source>
        <dbReference type="Pfam" id="PF25879"/>
    </source>
</evidence>
<keyword evidence="5" id="KW-0862">Zinc</keyword>
<feature type="compositionally biased region" description="Basic residues" evidence="8">
    <location>
        <begin position="254"/>
        <end position="263"/>
    </location>
</feature>
<name>A0A7I8W5I1_9ANNE</name>
<gene>
    <name evidence="11" type="ORF">DGYR_LOCUS11150</name>
</gene>
<evidence type="ECO:0000256" key="8">
    <source>
        <dbReference type="SAM" id="MobiDB-lite"/>
    </source>
</evidence>
<keyword evidence="12" id="KW-1185">Reference proteome</keyword>
<dbReference type="Gene3D" id="3.30.1490.490">
    <property type="match status" value="1"/>
</dbReference>
<dbReference type="Proteomes" id="UP000549394">
    <property type="component" value="Unassembled WGS sequence"/>
</dbReference>
<evidence type="ECO:0000259" key="9">
    <source>
        <dbReference type="Pfam" id="PF08790"/>
    </source>
</evidence>
<dbReference type="GO" id="GO:0006364">
    <property type="term" value="P:rRNA processing"/>
    <property type="evidence" value="ECO:0007669"/>
    <property type="project" value="TreeGrafter"/>
</dbReference>
<evidence type="ECO:0000256" key="2">
    <source>
        <dbReference type="ARBA" id="ARBA00022723"/>
    </source>
</evidence>
<dbReference type="PROSITE" id="PS51804">
    <property type="entry name" value="ZF_C2HC_LYAR"/>
    <property type="match status" value="2"/>
</dbReference>
<dbReference type="InterPro" id="IPR036236">
    <property type="entry name" value="Znf_C2H2_sf"/>
</dbReference>
<keyword evidence="6" id="KW-0539">Nucleus</keyword>
<organism evidence="11 12">
    <name type="scientific">Dimorphilus gyrociliatus</name>
    <dbReference type="NCBI Taxonomy" id="2664684"/>
    <lineage>
        <taxon>Eukaryota</taxon>
        <taxon>Metazoa</taxon>
        <taxon>Spiralia</taxon>
        <taxon>Lophotrochozoa</taxon>
        <taxon>Annelida</taxon>
        <taxon>Polychaeta</taxon>
        <taxon>Polychaeta incertae sedis</taxon>
        <taxon>Dinophilidae</taxon>
        <taxon>Dimorphilus</taxon>
    </lineage>
</organism>
<feature type="domain" description="Cell growth-regulating nucleolar protein-like winged helix" evidence="10">
    <location>
        <begin position="289"/>
        <end position="359"/>
    </location>
</feature>
<dbReference type="GO" id="GO:0005730">
    <property type="term" value="C:nucleolus"/>
    <property type="evidence" value="ECO:0007669"/>
    <property type="project" value="TreeGrafter"/>
</dbReference>
<keyword evidence="2" id="KW-0479">Metal-binding</keyword>
<dbReference type="InterPro" id="IPR058719">
    <property type="entry name" value="WHD_LYAR"/>
</dbReference>
<keyword evidence="3" id="KW-0677">Repeat</keyword>
<feature type="compositionally biased region" description="Acidic residues" evidence="8">
    <location>
        <begin position="192"/>
        <end position="201"/>
    </location>
</feature>
<dbReference type="InterPro" id="IPR014898">
    <property type="entry name" value="Znf_C2H2_LYAR"/>
</dbReference>
<dbReference type="InterPro" id="IPR039999">
    <property type="entry name" value="LYAR"/>
</dbReference>
<comment type="caution">
    <text evidence="11">The sequence shown here is derived from an EMBL/GenBank/DDBJ whole genome shotgun (WGS) entry which is preliminary data.</text>
</comment>
<dbReference type="Pfam" id="PF08790">
    <property type="entry name" value="zf-LYAR"/>
    <property type="match status" value="1"/>
</dbReference>
<evidence type="ECO:0000256" key="3">
    <source>
        <dbReference type="ARBA" id="ARBA00022737"/>
    </source>
</evidence>
<dbReference type="GO" id="GO:0008270">
    <property type="term" value="F:zinc ion binding"/>
    <property type="evidence" value="ECO:0007669"/>
    <property type="project" value="UniProtKB-KW"/>
</dbReference>
<sequence>MVFFTCNGCGEALKKNQVEKHRFKCRGSNVLSCVDCSKDFRGNEYQTHIKCISEEEKYSGKGFKPKPGLNKGEKKQQSWTERVQQAAAKEQDRQLSELLNKIADCANVPRKEKKFVNFLKNSWKIHKDFIIQAAWKAINESPVEETLEEPAPVEKQEVEDKEKKLSKREKKELRKEENHKIEKKDKSKTDKEECESLNEEEVEKKVKNKKKKRKNKKDKEEKSAELEQEEDSDEPKRKKISNEETEEEQSSVEKKKKKRKKNRKTEVEENGTNNLNGHSEEKEEEKSDKTKFNIEKMIVTILKKQKEKTLSQKLLRKKIIHEYETRMSKTMSEKLKLKLTKKLNDKSVFKISNDKVCLRK</sequence>
<dbReference type="PANTHER" id="PTHR13100">
    <property type="entry name" value="CELL GROWTH-REGULATING NUCLEOLAR PROTEIN LYAR"/>
    <property type="match status" value="1"/>
</dbReference>
<dbReference type="AlphaFoldDB" id="A0A7I8W5I1"/>
<accession>A0A7I8W5I1</accession>
<evidence type="ECO:0000256" key="1">
    <source>
        <dbReference type="ARBA" id="ARBA00004123"/>
    </source>
</evidence>
<feature type="compositionally biased region" description="Basic and acidic residues" evidence="8">
    <location>
        <begin position="278"/>
        <end position="290"/>
    </location>
</feature>
<dbReference type="SUPFAM" id="SSF57667">
    <property type="entry name" value="beta-beta-alpha zinc fingers"/>
    <property type="match status" value="2"/>
</dbReference>
<dbReference type="OrthoDB" id="21474at2759"/>
<comment type="subcellular location">
    <subcellularLocation>
        <location evidence="1">Nucleus</location>
    </subcellularLocation>
</comment>
<feature type="region of interest" description="Disordered" evidence="8">
    <location>
        <begin position="143"/>
        <end position="290"/>
    </location>
</feature>
<evidence type="ECO:0000313" key="12">
    <source>
        <dbReference type="Proteomes" id="UP000549394"/>
    </source>
</evidence>
<evidence type="ECO:0000256" key="5">
    <source>
        <dbReference type="ARBA" id="ARBA00022833"/>
    </source>
</evidence>
<dbReference type="PANTHER" id="PTHR13100:SF10">
    <property type="entry name" value="CELL GROWTH-REGULATING NUCLEOLAR PROTEIN"/>
    <property type="match status" value="1"/>
</dbReference>
<protein>
    <submittedName>
        <fullName evidence="11">DgyrCDS11816</fullName>
    </submittedName>
</protein>
<keyword evidence="4 7" id="KW-0863">Zinc-finger</keyword>
<dbReference type="GO" id="GO:0000122">
    <property type="term" value="P:negative regulation of transcription by RNA polymerase II"/>
    <property type="evidence" value="ECO:0007669"/>
    <property type="project" value="TreeGrafter"/>
</dbReference>
<evidence type="ECO:0000313" key="11">
    <source>
        <dbReference type="EMBL" id="CAD5123471.1"/>
    </source>
</evidence>
<evidence type="ECO:0000256" key="7">
    <source>
        <dbReference type="PROSITE-ProRule" id="PRU01145"/>
    </source>
</evidence>
<dbReference type="Pfam" id="PF25879">
    <property type="entry name" value="WHD_LYAR"/>
    <property type="match status" value="1"/>
</dbReference>
<evidence type="ECO:0000256" key="4">
    <source>
        <dbReference type="ARBA" id="ARBA00022771"/>
    </source>
</evidence>
<dbReference type="FunFam" id="3.30.1490.490:FF:000001">
    <property type="entry name" value="cell growth-regulating nucleolar protein-like"/>
    <property type="match status" value="1"/>
</dbReference>